<sequence>MAIFSIKNGIAFAVVSFRLDAKGALRPLEFEKSPISVNRINNDAPKDGLFFFEKKSNGSYEGRLLDTMVSKGKDDGEHVKYEPVFKSRDVHYHAESLESLSDRLINDTSALNKANKKLTSNIASLIESAMRSEDRETRHDALRAVLGALTTSPIAMSAEDIVKALVALD</sequence>
<name>A0AAC9NTU0_9ALTE</name>
<protein>
    <submittedName>
        <fullName evidence="1">Uncharacterized protein</fullName>
    </submittedName>
</protein>
<dbReference type="RefSeq" id="WP_071960636.1">
    <property type="nucleotide sequence ID" value="NZ_CP018025.1"/>
</dbReference>
<dbReference type="Proteomes" id="UP000182101">
    <property type="component" value="Plasmid pAMCP48-600"/>
</dbReference>
<evidence type="ECO:0000313" key="1">
    <source>
        <dbReference type="EMBL" id="APD92026.1"/>
    </source>
</evidence>
<dbReference type="EMBL" id="CP018025">
    <property type="protein sequence ID" value="APD92026.1"/>
    <property type="molecule type" value="Genomic_DNA"/>
</dbReference>
<keyword evidence="1" id="KW-0614">Plasmid</keyword>
<gene>
    <name evidence="1" type="ORF">BM524_19080</name>
</gene>
<dbReference type="AlphaFoldDB" id="A0AAC9NTU0"/>
<proteinExistence type="predicted"/>
<geneLocation type="plasmid" evidence="2">
    <name>pamcp48-600</name>
</geneLocation>
<evidence type="ECO:0000313" key="2">
    <source>
        <dbReference type="Proteomes" id="UP000182101"/>
    </source>
</evidence>
<reference evidence="1 2" key="1">
    <citation type="submission" date="2016-11" db="EMBL/GenBank/DDBJ databases">
        <title>Networking in microbes: conjugative elements and plasmids in the genus Alteromonas.</title>
        <authorList>
            <person name="Lopez-Perez M."/>
            <person name="Ramon-Marco N."/>
            <person name="Rodriguez-Valera F."/>
        </authorList>
    </citation>
    <scope>NUCLEOTIDE SEQUENCE [LARGE SCALE GENOMIC DNA]</scope>
    <source>
        <strain evidence="1 2">CP48</strain>
        <plasmid evidence="2">pamcp48-600</plasmid>
    </source>
</reference>
<organism evidence="1 2">
    <name type="scientific">Alteromonas mediterranea</name>
    <dbReference type="NCBI Taxonomy" id="314275"/>
    <lineage>
        <taxon>Bacteria</taxon>
        <taxon>Pseudomonadati</taxon>
        <taxon>Pseudomonadota</taxon>
        <taxon>Gammaproteobacteria</taxon>
        <taxon>Alteromonadales</taxon>
        <taxon>Alteromonadaceae</taxon>
        <taxon>Alteromonas/Salinimonas group</taxon>
        <taxon>Alteromonas</taxon>
    </lineage>
</organism>
<accession>A0AAC9NTU0</accession>